<dbReference type="PANTHER" id="PTHR48047:SF182">
    <property type="entry name" value="GLYCOSYLTRANSFERASE"/>
    <property type="match status" value="1"/>
</dbReference>
<dbReference type="AlphaFoldDB" id="A0A3G3NBC0"/>
<sequence>MEANGVDVSFSIPLKICFIPFVAPGHMIALVELARLFAARRLHVTVITTVKNAHLIQKYIDKDVARGIHPITIQAFTFPAQEVGLPDDGDENLVSVKDMETAIKIYKALNILQGRMEEFMSQNPPDCVVSDDIFSWTTEFAKKLGIPRLAFNTYSVFTMSLVDYVRRPDSPHLKVSSDSETFQFPGLPNTITMTRSRLPDYVRDPALSSHAIDRIFEAERNSYGVIVNCFAELETEYTEYYKKISGQTLWHVGPSALIHRNADDKGSRSHESHVDEHAFLQWLDTKEPSSVLYICFGSWCQFPDEQLYEIASGLEFSGHQFLWVVLGKDANNETEEHTIKWLPEGFEERTKNKGLILRGWAPQVLILDHPAIGGFLTHCGSNSLIEGIAAGVPFVTWPLSADQFYNEKLVTQVHGIGVEVGVEEWLPFFFEGQKYGKRVDREMVKRAVKKLMDNGEGGEEMRRRSKKLADVAKKALEKDGSSYQNLTALIKDLQRLRANRLGMSTSLYYTKQN</sequence>
<keyword evidence="3 4" id="KW-0808">Transferase</keyword>
<dbReference type="SUPFAM" id="SSF53756">
    <property type="entry name" value="UDP-Glycosyltransferase/glycogen phosphorylase"/>
    <property type="match status" value="1"/>
</dbReference>
<dbReference type="CDD" id="cd03784">
    <property type="entry name" value="GT1_Gtf-like"/>
    <property type="match status" value="1"/>
</dbReference>
<dbReference type="EMBL" id="MG922877">
    <property type="protein sequence ID" value="AYR16603.1"/>
    <property type="molecule type" value="mRNA"/>
</dbReference>
<dbReference type="FunFam" id="3.40.50.2000:FF:000047">
    <property type="entry name" value="Glycosyltransferase"/>
    <property type="match status" value="1"/>
</dbReference>
<name>A0A3G3NBC0_9FABA</name>
<comment type="similarity">
    <text evidence="1">Belongs to the UDP-glycosyltransferase family.</text>
</comment>
<proteinExistence type="evidence at transcript level"/>
<keyword evidence="2" id="KW-0328">Glycosyltransferase</keyword>
<evidence type="ECO:0000256" key="1">
    <source>
        <dbReference type="ARBA" id="ARBA00009995"/>
    </source>
</evidence>
<protein>
    <submittedName>
        <fullName evidence="4">UDP-glucosyltransferase UGT73AZ1</fullName>
    </submittedName>
</protein>
<evidence type="ECO:0000256" key="3">
    <source>
        <dbReference type="ARBA" id="ARBA00022679"/>
    </source>
</evidence>
<dbReference type="GO" id="GO:0035251">
    <property type="term" value="F:UDP-glucosyltransferase activity"/>
    <property type="evidence" value="ECO:0007669"/>
    <property type="project" value="TreeGrafter"/>
</dbReference>
<dbReference type="PANTHER" id="PTHR48047">
    <property type="entry name" value="GLYCOSYLTRANSFERASE"/>
    <property type="match status" value="1"/>
</dbReference>
<accession>A0A3G3NBC0</accession>
<organism evidence="4">
    <name type="scientific">Polygala tenuifolia</name>
    <dbReference type="NCBI Taxonomy" id="355332"/>
    <lineage>
        <taxon>Eukaryota</taxon>
        <taxon>Viridiplantae</taxon>
        <taxon>Streptophyta</taxon>
        <taxon>Embryophyta</taxon>
        <taxon>Tracheophyta</taxon>
        <taxon>Spermatophyta</taxon>
        <taxon>Magnoliopsida</taxon>
        <taxon>eudicotyledons</taxon>
        <taxon>Gunneridae</taxon>
        <taxon>Pentapetalae</taxon>
        <taxon>rosids</taxon>
        <taxon>fabids</taxon>
        <taxon>Fabales</taxon>
        <taxon>Polygalaceae</taxon>
        <taxon>Polygala</taxon>
    </lineage>
</organism>
<dbReference type="InterPro" id="IPR002213">
    <property type="entry name" value="UDP_glucos_trans"/>
</dbReference>
<evidence type="ECO:0000313" key="4">
    <source>
        <dbReference type="EMBL" id="AYR16603.1"/>
    </source>
</evidence>
<dbReference type="Pfam" id="PF00201">
    <property type="entry name" value="UDPGT"/>
    <property type="match status" value="1"/>
</dbReference>
<reference evidence="4" key="1">
    <citation type="submission" date="2018-02" db="EMBL/GenBank/DDBJ databases">
        <title>Transcriptomic analysis to select cyctochrome P450 and glucosyltransferase involving in onjisaponin biosynthesis in Polygala tenuifolia.</title>
        <authorList>
            <person name="Kim O.T."/>
            <person name="Jin M.L."/>
        </authorList>
    </citation>
    <scope>NUCLEOTIDE SEQUENCE</scope>
</reference>
<dbReference type="Gene3D" id="3.40.50.2000">
    <property type="entry name" value="Glycogen Phosphorylase B"/>
    <property type="match status" value="2"/>
</dbReference>
<evidence type="ECO:0000256" key="2">
    <source>
        <dbReference type="ARBA" id="ARBA00022676"/>
    </source>
</evidence>